<protein>
    <submittedName>
        <fullName evidence="2">Uncharacterized protein</fullName>
    </submittedName>
</protein>
<feature type="region of interest" description="Disordered" evidence="1">
    <location>
        <begin position="1"/>
        <end position="58"/>
    </location>
</feature>
<feature type="compositionally biased region" description="Acidic residues" evidence="1">
    <location>
        <begin position="473"/>
        <end position="491"/>
    </location>
</feature>
<feature type="compositionally biased region" description="Polar residues" evidence="1">
    <location>
        <begin position="42"/>
        <end position="55"/>
    </location>
</feature>
<reference evidence="3" key="1">
    <citation type="submission" date="2011-08" db="EMBL/GenBank/DDBJ databases">
        <authorList>
            <person name="Rombauts S."/>
        </authorList>
    </citation>
    <scope>NUCLEOTIDE SEQUENCE</scope>
    <source>
        <strain evidence="3">London</strain>
    </source>
</reference>
<feature type="compositionally biased region" description="Basic and acidic residues" evidence="1">
    <location>
        <begin position="902"/>
        <end position="911"/>
    </location>
</feature>
<feature type="compositionally biased region" description="Low complexity" evidence="1">
    <location>
        <begin position="876"/>
        <end position="895"/>
    </location>
</feature>
<dbReference type="AlphaFoldDB" id="T1L5D2"/>
<reference evidence="2" key="2">
    <citation type="submission" date="2015-06" db="UniProtKB">
        <authorList>
            <consortium name="EnsemblMetazoa"/>
        </authorList>
    </citation>
    <scope>IDENTIFICATION</scope>
</reference>
<evidence type="ECO:0000256" key="1">
    <source>
        <dbReference type="SAM" id="MobiDB-lite"/>
    </source>
</evidence>
<feature type="region of interest" description="Disordered" evidence="1">
    <location>
        <begin position="876"/>
        <end position="915"/>
    </location>
</feature>
<dbReference type="EnsemblMetazoa" id="tetur45g00020.1">
    <property type="protein sequence ID" value="tetur45g00020.1"/>
    <property type="gene ID" value="tetur45g00020"/>
</dbReference>
<organism evidence="2 3">
    <name type="scientific">Tetranychus urticae</name>
    <name type="common">Two-spotted spider mite</name>
    <dbReference type="NCBI Taxonomy" id="32264"/>
    <lineage>
        <taxon>Eukaryota</taxon>
        <taxon>Metazoa</taxon>
        <taxon>Ecdysozoa</taxon>
        <taxon>Arthropoda</taxon>
        <taxon>Chelicerata</taxon>
        <taxon>Arachnida</taxon>
        <taxon>Acari</taxon>
        <taxon>Acariformes</taxon>
        <taxon>Trombidiformes</taxon>
        <taxon>Prostigmata</taxon>
        <taxon>Eleutherengona</taxon>
        <taxon>Raphignathae</taxon>
        <taxon>Tetranychoidea</taxon>
        <taxon>Tetranychidae</taxon>
        <taxon>Tetranychus</taxon>
    </lineage>
</organism>
<evidence type="ECO:0000313" key="2">
    <source>
        <dbReference type="EnsemblMetazoa" id="tetur45g00020.1"/>
    </source>
</evidence>
<dbReference type="Proteomes" id="UP000015104">
    <property type="component" value="Unassembled WGS sequence"/>
</dbReference>
<name>T1L5D2_TETUR</name>
<keyword evidence="3" id="KW-1185">Reference proteome</keyword>
<feature type="compositionally biased region" description="Basic residues" evidence="1">
    <location>
        <begin position="455"/>
        <end position="468"/>
    </location>
</feature>
<feature type="compositionally biased region" description="Acidic residues" evidence="1">
    <location>
        <begin position="499"/>
        <end position="531"/>
    </location>
</feature>
<sequence>MEATEESNVNSDGQDGTGTDAGKPDLSDQEDKDSKILVTGDEGSQSETPDTQQHGNDANADANAVEVGSESVMEGGGNPNLPTLLESEITIGTGEEFVDDEIGGNMMTSNVTLDLSSTIYKIGLQDDLEETQRKEAADALLSVQNNLVMVHSTEGSDANKVENSGEKHSSISYENLKENELRRMSSAENYIDDLSLKSDYDSTDLLFPFVSFEQKAMEVLQQVKNRTLVYIDEEIKKIKDKFKVPQEDKELMVLPEYLMNPSKDFDGNLKSIDRVLYCVPKKVQKCVQMLRKDIETMAMTFDILINNFDVVIEACSLMNPALLQWRESLNGIRDALHAFEEKTYTDLIPWYGAQKIPYIDTVEMSKKKLDELQYRVPKPDYLNESQSSTPINVKKQAEVPRPLRISDNPRKTGANSNPRPSTSKEIDTSKIVKRPFVVPDKPSKKQKLDDARVTPQRKPRVSTTPKRKPTPEPEAEDENELDTLNDDFEDDLGSHYSEGDAEEEEGEEGDDDDQSDMDVNDENLEGSDDNSECGSTVSRRSSSKNRSSSKTKPSNSKSKPSKKSKDEDTDSIEIKICRDHPCPYVQPANSGSNFSRHNAAYHDKDGVPGNFIKTKVSNYEYAARLANWQSYMQVVNKERLKMDPAEWKKIKRKYIQRMSEKFAFDPNGSTAHAKAPNMRHSVLFHHTAAILTLYHLSIHHTTFKIDMSSSQPRVKASEVLKTKINEVFNPLILEKLNEVASAVEYNFVKPRNDCSTQTDTLELFCDPKKKKHKSLLDYTNFELFAVNTPSSLQGYVRELRNDVEFLNRAGLEVIEEFRKVIPGLSKVVPSIEKQNRLINSAEKQLKFLERSFYTERIAWLPCMDLSKITAKSSQSSEVIQSPQSSSVSENKQSSIRDSLSSGDKRKEKDPAADSDEDIDNHVVQICSVQYCNFVVEVASDYDFNFHFQRYHPDEKPLVKYLVDNVTSSEFSKLKELWKEQRATYNKQKK</sequence>
<dbReference type="EMBL" id="CAEY01001248">
    <property type="status" value="NOT_ANNOTATED_CDS"/>
    <property type="molecule type" value="Genomic_DNA"/>
</dbReference>
<feature type="compositionally biased region" description="Basic and acidic residues" evidence="1">
    <location>
        <begin position="441"/>
        <end position="452"/>
    </location>
</feature>
<proteinExistence type="predicted"/>
<feature type="region of interest" description="Disordered" evidence="1">
    <location>
        <begin position="380"/>
        <end position="569"/>
    </location>
</feature>
<accession>T1L5D2</accession>
<dbReference type="HOGENOM" id="CLU_331316_0_0_1"/>
<evidence type="ECO:0000313" key="3">
    <source>
        <dbReference type="Proteomes" id="UP000015104"/>
    </source>
</evidence>
<feature type="compositionally biased region" description="Polar residues" evidence="1">
    <location>
        <begin position="1"/>
        <end position="14"/>
    </location>
</feature>